<evidence type="ECO:0000313" key="1">
    <source>
        <dbReference type="EMBL" id="KAF7260174.1"/>
    </source>
</evidence>
<reference evidence="1" key="1">
    <citation type="submission" date="2019-07" db="EMBL/GenBank/DDBJ databases">
        <title>Annotation for the trematode Paragonimus miyazaki's.</title>
        <authorList>
            <person name="Choi Y.-J."/>
        </authorList>
    </citation>
    <scope>NUCLEOTIDE SEQUENCE</scope>
    <source>
        <strain evidence="1">Japan</strain>
    </source>
</reference>
<keyword evidence="2" id="KW-1185">Reference proteome</keyword>
<gene>
    <name evidence="1" type="ORF">EG68_02046</name>
</gene>
<dbReference type="OrthoDB" id="6264405at2759"/>
<dbReference type="EMBL" id="JTDE01000861">
    <property type="protein sequence ID" value="KAF7260174.1"/>
    <property type="molecule type" value="Genomic_DNA"/>
</dbReference>
<protein>
    <submittedName>
        <fullName evidence="1">Uncharacterized protein</fullName>
    </submittedName>
</protein>
<dbReference type="AlphaFoldDB" id="A0A8S9Z030"/>
<comment type="caution">
    <text evidence="1">The sequence shown here is derived from an EMBL/GenBank/DDBJ whole genome shotgun (WGS) entry which is preliminary data.</text>
</comment>
<proteinExistence type="predicted"/>
<sequence length="199" mass="21562">MPLFAELNAEKQRLQEKADSTKAANESSISELPVQVANLSNDLTRTMSELHMVQQRADALAAEVEYLRVGAHGGARTDAAVCTEHFVFDSTVETCPQESRVSEEQLFELEQQLAATSLKMEAMRKSQEVTHLELEHYKITLVQTEAILGKLQKSVQQQGIQVARPVGGFGAGSCPTAKATDSGVVTTCSGKLPFVLSAN</sequence>
<name>A0A8S9Z030_9TREM</name>
<accession>A0A8S9Z030</accession>
<dbReference type="Proteomes" id="UP000822476">
    <property type="component" value="Unassembled WGS sequence"/>
</dbReference>
<organism evidence="1 2">
    <name type="scientific">Paragonimus skrjabini miyazakii</name>
    <dbReference type="NCBI Taxonomy" id="59628"/>
    <lineage>
        <taxon>Eukaryota</taxon>
        <taxon>Metazoa</taxon>
        <taxon>Spiralia</taxon>
        <taxon>Lophotrochozoa</taxon>
        <taxon>Platyhelminthes</taxon>
        <taxon>Trematoda</taxon>
        <taxon>Digenea</taxon>
        <taxon>Plagiorchiida</taxon>
        <taxon>Troglotremata</taxon>
        <taxon>Troglotrematidae</taxon>
        <taxon>Paragonimus</taxon>
    </lineage>
</organism>
<evidence type="ECO:0000313" key="2">
    <source>
        <dbReference type="Proteomes" id="UP000822476"/>
    </source>
</evidence>